<proteinExistence type="predicted"/>
<dbReference type="InterPro" id="IPR015915">
    <property type="entry name" value="Kelch-typ_b-propeller"/>
</dbReference>
<dbReference type="Proteomes" id="UP000834106">
    <property type="component" value="Chromosome 8"/>
</dbReference>
<dbReference type="EMBL" id="OU503043">
    <property type="protein sequence ID" value="CAI9766704.1"/>
    <property type="molecule type" value="Genomic_DNA"/>
</dbReference>
<dbReference type="Gene3D" id="2.120.10.80">
    <property type="entry name" value="Kelch-type beta propeller"/>
    <property type="match status" value="1"/>
</dbReference>
<sequence>MTEEVIGGHLIKNLGPVRSFHFYHQIFVLLLEIERHFVLVFTFLFRRRDSWSSYLEHGVAANSEVYDTAEKYNPDNRSWESLPRIKKRMKLCFGCYMDNKFYVISGRNNDGELTCGEFVDETKSTWKLIPDMLKDDHVRSSHSLPFLAVVNNELYLLESSSNQLKMYLKKTNTWKPLGQVLVRAACNRGWGVTFKSLGNKLLVIGTSVFSCANNYMALYTYCPYADASELQWRRIDNGRNLLSQFILKYYVMAT</sequence>
<keyword evidence="4" id="KW-1185">Reference proteome</keyword>
<evidence type="ECO:0000256" key="1">
    <source>
        <dbReference type="ARBA" id="ARBA00022441"/>
    </source>
</evidence>
<dbReference type="PANTHER" id="PTHR46122:SF5">
    <property type="entry name" value="F-BOX DOMAIN-CONTAINING PROTEIN"/>
    <property type="match status" value="1"/>
</dbReference>
<evidence type="ECO:0008006" key="5">
    <source>
        <dbReference type="Google" id="ProtNLM"/>
    </source>
</evidence>
<keyword evidence="2" id="KW-0677">Repeat</keyword>
<dbReference type="InterPro" id="IPR052439">
    <property type="entry name" value="F-box/Kelch-repeat"/>
</dbReference>
<evidence type="ECO:0000313" key="4">
    <source>
        <dbReference type="Proteomes" id="UP000834106"/>
    </source>
</evidence>
<dbReference type="AlphaFoldDB" id="A0AAD2DUK6"/>
<evidence type="ECO:0000313" key="3">
    <source>
        <dbReference type="EMBL" id="CAI9766704.1"/>
    </source>
</evidence>
<name>A0AAD2DUK6_9LAMI</name>
<protein>
    <recommendedName>
        <fullName evidence="5">F-box/kelch-repeat protein</fullName>
    </recommendedName>
</protein>
<keyword evidence="1" id="KW-0880">Kelch repeat</keyword>
<reference evidence="3" key="1">
    <citation type="submission" date="2023-05" db="EMBL/GenBank/DDBJ databases">
        <authorList>
            <person name="Huff M."/>
        </authorList>
    </citation>
    <scope>NUCLEOTIDE SEQUENCE</scope>
</reference>
<evidence type="ECO:0000256" key="2">
    <source>
        <dbReference type="ARBA" id="ARBA00022737"/>
    </source>
</evidence>
<organism evidence="3 4">
    <name type="scientific">Fraxinus pennsylvanica</name>
    <dbReference type="NCBI Taxonomy" id="56036"/>
    <lineage>
        <taxon>Eukaryota</taxon>
        <taxon>Viridiplantae</taxon>
        <taxon>Streptophyta</taxon>
        <taxon>Embryophyta</taxon>
        <taxon>Tracheophyta</taxon>
        <taxon>Spermatophyta</taxon>
        <taxon>Magnoliopsida</taxon>
        <taxon>eudicotyledons</taxon>
        <taxon>Gunneridae</taxon>
        <taxon>Pentapetalae</taxon>
        <taxon>asterids</taxon>
        <taxon>lamiids</taxon>
        <taxon>Lamiales</taxon>
        <taxon>Oleaceae</taxon>
        <taxon>Oleeae</taxon>
        <taxon>Fraxinus</taxon>
    </lineage>
</organism>
<dbReference type="GO" id="GO:0005829">
    <property type="term" value="C:cytosol"/>
    <property type="evidence" value="ECO:0007669"/>
    <property type="project" value="TreeGrafter"/>
</dbReference>
<dbReference type="SUPFAM" id="SSF117281">
    <property type="entry name" value="Kelch motif"/>
    <property type="match status" value="1"/>
</dbReference>
<dbReference type="PANTHER" id="PTHR46122">
    <property type="entry name" value="GALACTOSE OXIDASE/KELCH REPEAT PROTEIN-RELATED"/>
    <property type="match status" value="1"/>
</dbReference>
<accession>A0AAD2DUK6</accession>
<gene>
    <name evidence="3" type="ORF">FPE_LOCUS14134</name>
</gene>